<dbReference type="InterPro" id="IPR036430">
    <property type="entry name" value="RNase_T2-like_sf"/>
</dbReference>
<dbReference type="RefSeq" id="XP_022632274.1">
    <property type="nucleotide sequence ID" value="XM_022776553.1"/>
</dbReference>
<keyword evidence="9" id="KW-1185">Reference proteome</keyword>
<evidence type="ECO:0000256" key="6">
    <source>
        <dbReference type="PIRSR" id="PIRSR633697-1"/>
    </source>
</evidence>
<dbReference type="Pfam" id="PF00445">
    <property type="entry name" value="Ribonuclease_T2"/>
    <property type="match status" value="1"/>
</dbReference>
<evidence type="ECO:0000256" key="4">
    <source>
        <dbReference type="ARBA" id="ARBA00023157"/>
    </source>
</evidence>
<organism evidence="9 10">
    <name type="scientific">Vigna radiata var. radiata</name>
    <name type="common">Mung bean</name>
    <name type="synonym">Phaseolus aureus</name>
    <dbReference type="NCBI Taxonomy" id="3916"/>
    <lineage>
        <taxon>Eukaryota</taxon>
        <taxon>Viridiplantae</taxon>
        <taxon>Streptophyta</taxon>
        <taxon>Embryophyta</taxon>
        <taxon>Tracheophyta</taxon>
        <taxon>Spermatophyta</taxon>
        <taxon>Magnoliopsida</taxon>
        <taxon>eudicotyledons</taxon>
        <taxon>Gunneridae</taxon>
        <taxon>Pentapetalae</taxon>
        <taxon>rosids</taxon>
        <taxon>fabids</taxon>
        <taxon>Fabales</taxon>
        <taxon>Fabaceae</taxon>
        <taxon>Papilionoideae</taxon>
        <taxon>50 kb inversion clade</taxon>
        <taxon>NPAAA clade</taxon>
        <taxon>indigoferoid/millettioid clade</taxon>
        <taxon>Phaseoleae</taxon>
        <taxon>Vigna</taxon>
    </lineage>
</organism>
<dbReference type="Proteomes" id="UP000087766">
    <property type="component" value="Unplaced"/>
</dbReference>
<feature type="active site" evidence="6">
    <location>
        <position position="105"/>
    </location>
</feature>
<dbReference type="GeneID" id="111240801"/>
<dbReference type="OrthoDB" id="1898737at2759"/>
<dbReference type="InterPro" id="IPR033130">
    <property type="entry name" value="RNase_T2_His_AS_2"/>
</dbReference>
<name>A0A3Q0EPF0_VIGRR</name>
<dbReference type="InterPro" id="IPR033697">
    <property type="entry name" value="Ribonuclease_T2_eukaryotic"/>
</dbReference>
<dbReference type="Gene3D" id="3.90.730.10">
    <property type="entry name" value="Ribonuclease T2-like"/>
    <property type="match status" value="1"/>
</dbReference>
<evidence type="ECO:0000256" key="7">
    <source>
        <dbReference type="RuleBase" id="RU004328"/>
    </source>
</evidence>
<feature type="signal peptide" evidence="8">
    <location>
        <begin position="1"/>
        <end position="18"/>
    </location>
</feature>
<dbReference type="InterPro" id="IPR018188">
    <property type="entry name" value="RNase_T2_His_AS_1"/>
</dbReference>
<accession>A0A3Q0EPF0</accession>
<dbReference type="GO" id="GO:0033897">
    <property type="term" value="F:ribonuclease T2 activity"/>
    <property type="evidence" value="ECO:0007669"/>
    <property type="project" value="InterPro"/>
</dbReference>
<dbReference type="GO" id="GO:0003723">
    <property type="term" value="F:RNA binding"/>
    <property type="evidence" value="ECO:0007669"/>
    <property type="project" value="InterPro"/>
</dbReference>
<feature type="active site" evidence="6">
    <location>
        <position position="109"/>
    </location>
</feature>
<dbReference type="PANTHER" id="PTHR11240">
    <property type="entry name" value="RIBONUCLEASE T2"/>
    <property type="match status" value="1"/>
</dbReference>
<evidence type="ECO:0000256" key="3">
    <source>
        <dbReference type="ARBA" id="ARBA00022759"/>
    </source>
</evidence>
<dbReference type="CDD" id="cd01061">
    <property type="entry name" value="RNase_T2_euk"/>
    <property type="match status" value="1"/>
</dbReference>
<keyword evidence="3" id="KW-0378">Hydrolase</keyword>
<feature type="active site" evidence="6">
    <location>
        <position position="53"/>
    </location>
</feature>
<keyword evidence="8" id="KW-0732">Signal</keyword>
<evidence type="ECO:0000256" key="1">
    <source>
        <dbReference type="ARBA" id="ARBA00007469"/>
    </source>
</evidence>
<keyword evidence="3" id="KW-0255">Endonuclease</keyword>
<protein>
    <submittedName>
        <fullName evidence="10">Ribonuclease DdI-like</fullName>
    </submittedName>
</protein>
<keyword evidence="5" id="KW-0456">Lyase</keyword>
<evidence type="ECO:0000256" key="5">
    <source>
        <dbReference type="ARBA" id="ARBA00023239"/>
    </source>
</evidence>
<dbReference type="PANTHER" id="PTHR11240:SF22">
    <property type="entry name" value="RIBONUCLEASE T2"/>
    <property type="match status" value="1"/>
</dbReference>
<evidence type="ECO:0000256" key="2">
    <source>
        <dbReference type="ARBA" id="ARBA00022722"/>
    </source>
</evidence>
<dbReference type="GO" id="GO:0006401">
    <property type="term" value="P:RNA catabolic process"/>
    <property type="evidence" value="ECO:0007669"/>
    <property type="project" value="TreeGrafter"/>
</dbReference>
<dbReference type="PROSITE" id="PS00530">
    <property type="entry name" value="RNASE_T2_1"/>
    <property type="match status" value="1"/>
</dbReference>
<dbReference type="SUPFAM" id="SSF55895">
    <property type="entry name" value="Ribonuclease Rh-like"/>
    <property type="match status" value="1"/>
</dbReference>
<evidence type="ECO:0000313" key="9">
    <source>
        <dbReference type="Proteomes" id="UP000087766"/>
    </source>
</evidence>
<comment type="similarity">
    <text evidence="1 7">Belongs to the RNase T2 family.</text>
</comment>
<gene>
    <name evidence="10" type="primary">LOC111240801</name>
</gene>
<keyword evidence="2" id="KW-0540">Nuclease</keyword>
<feature type="chain" id="PRO_5018195735" evidence="8">
    <location>
        <begin position="19"/>
        <end position="207"/>
    </location>
</feature>
<dbReference type="GO" id="GO:0005576">
    <property type="term" value="C:extracellular region"/>
    <property type="evidence" value="ECO:0007669"/>
    <property type="project" value="TreeGrafter"/>
</dbReference>
<reference evidence="10" key="1">
    <citation type="submission" date="2025-08" db="UniProtKB">
        <authorList>
            <consortium name="RefSeq"/>
        </authorList>
    </citation>
    <scope>IDENTIFICATION</scope>
    <source>
        <tissue evidence="10">Leaf</tissue>
    </source>
</reference>
<dbReference type="PROSITE" id="PS00531">
    <property type="entry name" value="RNASE_T2_2"/>
    <property type="match status" value="1"/>
</dbReference>
<dbReference type="InterPro" id="IPR001568">
    <property type="entry name" value="RNase_T2-like"/>
</dbReference>
<evidence type="ECO:0000313" key="10">
    <source>
        <dbReference type="RefSeq" id="XP_022632274.1"/>
    </source>
</evidence>
<keyword evidence="4" id="KW-1015">Disulfide bond</keyword>
<evidence type="ECO:0000256" key="8">
    <source>
        <dbReference type="SAM" id="SignalP"/>
    </source>
</evidence>
<dbReference type="KEGG" id="vra:111240801"/>
<sequence>MNCLKVFFILSLFFSGSAVGFQYWKMAQNWPRGFCKHNTCDASKTIPFKFTIHGLWPSDYAKQQPQFCSVNNRSSVNLTKELVAKLDQDWPSYTALTNTDFWSHEWTKHGSCSNMSEIDYFKLALDIYANNDIQHILGNSNISSGNTYQVNKIITAISTSRIGVQPQLICKNGDLIEIRLCLNNNPIPLYINCPPSGLSCPNNVNFI</sequence>
<dbReference type="AlphaFoldDB" id="A0A3Q0EPF0"/>
<proteinExistence type="inferred from homology"/>